<proteinExistence type="predicted"/>
<accession>A0ABR4IMC2</accession>
<dbReference type="PANTHER" id="PTHR38643">
    <property type="entry name" value="PURINE NUCLEOSIDE PERMEASE C285.05-RELATED"/>
    <property type="match status" value="1"/>
</dbReference>
<feature type="signal peptide" evidence="1">
    <location>
        <begin position="1"/>
        <end position="20"/>
    </location>
</feature>
<name>A0ABR4IMC2_9EURO</name>
<evidence type="ECO:0000313" key="3">
    <source>
        <dbReference type="Proteomes" id="UP001610446"/>
    </source>
</evidence>
<organism evidence="2 3">
    <name type="scientific">Aspergillus pseudoustus</name>
    <dbReference type="NCBI Taxonomy" id="1810923"/>
    <lineage>
        <taxon>Eukaryota</taxon>
        <taxon>Fungi</taxon>
        <taxon>Dikarya</taxon>
        <taxon>Ascomycota</taxon>
        <taxon>Pezizomycotina</taxon>
        <taxon>Eurotiomycetes</taxon>
        <taxon>Eurotiomycetidae</taxon>
        <taxon>Eurotiales</taxon>
        <taxon>Aspergillaceae</taxon>
        <taxon>Aspergillus</taxon>
        <taxon>Aspergillus subgen. Nidulantes</taxon>
    </lineage>
</organism>
<feature type="chain" id="PRO_5047287178" evidence="1">
    <location>
        <begin position="21"/>
        <end position="340"/>
    </location>
</feature>
<comment type="caution">
    <text evidence="2">The sequence shown here is derived from an EMBL/GenBank/DDBJ whole genome shotgun (WGS) entry which is preliminary data.</text>
</comment>
<reference evidence="2 3" key="1">
    <citation type="submission" date="2024-07" db="EMBL/GenBank/DDBJ databases">
        <title>Section-level genome sequencing and comparative genomics of Aspergillus sections Usti and Cavernicolus.</title>
        <authorList>
            <consortium name="Lawrence Berkeley National Laboratory"/>
            <person name="Nybo J.L."/>
            <person name="Vesth T.C."/>
            <person name="Theobald S."/>
            <person name="Frisvad J.C."/>
            <person name="Larsen T.O."/>
            <person name="Kjaerboelling I."/>
            <person name="Rothschild-Mancinelli K."/>
            <person name="Lyhne E.K."/>
            <person name="Kogle M.E."/>
            <person name="Barry K."/>
            <person name="Clum A."/>
            <person name="Na H."/>
            <person name="Ledsgaard L."/>
            <person name="Lin J."/>
            <person name="Lipzen A."/>
            <person name="Kuo A."/>
            <person name="Riley R."/>
            <person name="Mondo S."/>
            <person name="Labutti K."/>
            <person name="Haridas S."/>
            <person name="Pangalinan J."/>
            <person name="Salamov A.A."/>
            <person name="Simmons B.A."/>
            <person name="Magnuson J.K."/>
            <person name="Chen J."/>
            <person name="Drula E."/>
            <person name="Henrissat B."/>
            <person name="Wiebenga A."/>
            <person name="Lubbers R.J."/>
            <person name="Gomes A.C."/>
            <person name="Makela M.R."/>
            <person name="Stajich J."/>
            <person name="Grigoriev I.V."/>
            <person name="Mortensen U.H."/>
            <person name="De Vries R.P."/>
            <person name="Baker S.E."/>
            <person name="Andersen M.R."/>
        </authorList>
    </citation>
    <scope>NUCLEOTIDE SEQUENCE [LARGE SCALE GENOMIC DNA]</scope>
    <source>
        <strain evidence="2 3">CBS 123904</strain>
    </source>
</reference>
<evidence type="ECO:0000313" key="2">
    <source>
        <dbReference type="EMBL" id="KAL2827923.1"/>
    </source>
</evidence>
<dbReference type="EMBL" id="JBFXLU010000379">
    <property type="protein sequence ID" value="KAL2827923.1"/>
    <property type="molecule type" value="Genomic_DNA"/>
</dbReference>
<sequence length="340" mass="37568">MRFFKSLFGASLAALPLCTAGAMTSRDVPQHHVVSPKLFIISMFPQEATIWHPIPDFNLLAHNIPLPGLSPLFPYIHCTTSCTICQITTGEGEINAAVTVSALVFSSFSNPKFNLTKTYFLIASIAGISPLHGTTRLSDIPPLRRLDAPGHVPQDRLRDGSVCAGFAVDRAGGGVGEEREVSKLRTRRKPSWPSRVQVPPQSALLPRIPIASLRAGTPVEGAAEVGKGKAKANGPALCPSDLWNDLYPVRTLQPAAFVEACILLRFKSPDYDAYADASWKAMLSEMRKADVVQYQELKEVAIRAFWRCYQRRRLVDTTAKEWDEELDCDLRKMKYLHLAP</sequence>
<dbReference type="InterPro" id="IPR009486">
    <property type="entry name" value="Pur_nuclsid_perm"/>
</dbReference>
<dbReference type="Pfam" id="PF06516">
    <property type="entry name" value="NUP"/>
    <property type="match status" value="1"/>
</dbReference>
<evidence type="ECO:0000256" key="1">
    <source>
        <dbReference type="SAM" id="SignalP"/>
    </source>
</evidence>
<dbReference type="PANTHER" id="PTHR38643:SF1">
    <property type="entry name" value="PURINE NUCLEOSIDE PERMEASE C285.05-RELATED"/>
    <property type="match status" value="1"/>
</dbReference>
<protein>
    <submittedName>
        <fullName evidence="2">Purine nucleoside permease-domain-containing protein</fullName>
    </submittedName>
</protein>
<keyword evidence="1" id="KW-0732">Signal</keyword>
<dbReference type="Proteomes" id="UP001610446">
    <property type="component" value="Unassembled WGS sequence"/>
</dbReference>
<gene>
    <name evidence="2" type="ORF">BJY01DRAFT_255516</name>
</gene>
<keyword evidence="3" id="KW-1185">Reference proteome</keyword>